<evidence type="ECO:0000256" key="1">
    <source>
        <dbReference type="SAM" id="SignalP"/>
    </source>
</evidence>
<reference evidence="4" key="1">
    <citation type="submission" date="2017-01" db="EMBL/GenBank/DDBJ databases">
        <authorList>
            <person name="Varghese N."/>
            <person name="Submissions S."/>
        </authorList>
    </citation>
    <scope>NUCLEOTIDE SEQUENCE [LARGE SCALE GENOMIC DNA]</scope>
    <source>
        <strain evidence="4">DSM 21054</strain>
    </source>
</reference>
<gene>
    <name evidence="3" type="ORF">SAMN05421788_11081</name>
</gene>
<protein>
    <submittedName>
        <fullName evidence="3">Calcineurin-like phosphoesterase</fullName>
    </submittedName>
</protein>
<evidence type="ECO:0000259" key="2">
    <source>
        <dbReference type="Pfam" id="PF00149"/>
    </source>
</evidence>
<feature type="domain" description="Calcineurin-like phosphoesterase" evidence="2">
    <location>
        <begin position="99"/>
        <end position="308"/>
    </location>
</feature>
<keyword evidence="1" id="KW-0732">Signal</keyword>
<evidence type="ECO:0000313" key="4">
    <source>
        <dbReference type="Proteomes" id="UP000186917"/>
    </source>
</evidence>
<dbReference type="KEGG" id="fln:FLA_0342"/>
<dbReference type="PANTHER" id="PTHR46546:SF4">
    <property type="entry name" value="SHEWANELLA-LIKE PROTEIN PHOSPHATASE 1"/>
    <property type="match status" value="1"/>
</dbReference>
<feature type="signal peptide" evidence="1">
    <location>
        <begin position="1"/>
        <end position="17"/>
    </location>
</feature>
<sequence>MKTLLSVLLLAPFTAFAQEIVDGPYIYYQQDSALIKTISQQEDLYKPVVKQVAVAALNTTVITVNVPGNAGWTFTTHIQPHITSPDVSYPAPEKMYLLSDIEGEFAAGRQLLIAGKVIDENYNWIFGKGHLVIAGDLFDRGKEVLPWLWLLYSLEEKAKAAGGMVHVILGNHDIMQLSGDFRYTEAAYFKNAWLMGRELRNVFGEDAELGRWLRSKNIIEKIGSVLVMHAGLSPEITRKGMSLQSINETCRPYYATARKDRPESVKSFFDANSPFWYRGYFTAPKATKEQVDSSLQLYNCNTIVVGHTITDTSLVVLYDGKVIGIDVNEHEGHHAALLIENGQFYAVDEKGRRKLIP</sequence>
<dbReference type="Pfam" id="PF00149">
    <property type="entry name" value="Metallophos"/>
    <property type="match status" value="1"/>
</dbReference>
<accession>A0A173M9X8</accession>
<dbReference type="Proteomes" id="UP000186917">
    <property type="component" value="Unassembled WGS sequence"/>
</dbReference>
<dbReference type="Gene3D" id="3.60.21.10">
    <property type="match status" value="1"/>
</dbReference>
<keyword evidence="4" id="KW-1185">Reference proteome</keyword>
<proteinExistence type="predicted"/>
<name>A0A173M9X8_9BACT</name>
<evidence type="ECO:0000313" key="3">
    <source>
        <dbReference type="EMBL" id="SIT31112.1"/>
    </source>
</evidence>
<organism evidence="3 4">
    <name type="scientific">Filimonas lacunae</name>
    <dbReference type="NCBI Taxonomy" id="477680"/>
    <lineage>
        <taxon>Bacteria</taxon>
        <taxon>Pseudomonadati</taxon>
        <taxon>Bacteroidota</taxon>
        <taxon>Chitinophagia</taxon>
        <taxon>Chitinophagales</taxon>
        <taxon>Chitinophagaceae</taxon>
        <taxon>Filimonas</taxon>
    </lineage>
</organism>
<dbReference type="AlphaFoldDB" id="A0A173M9X8"/>
<feature type="chain" id="PRO_5030022637" evidence="1">
    <location>
        <begin position="18"/>
        <end position="357"/>
    </location>
</feature>
<dbReference type="PANTHER" id="PTHR46546">
    <property type="entry name" value="SHEWANELLA-LIKE PROTEIN PHOSPHATASE 1"/>
    <property type="match status" value="1"/>
</dbReference>
<dbReference type="OrthoDB" id="7550081at2"/>
<dbReference type="STRING" id="477680.SAMN05421788_11081"/>
<dbReference type="SUPFAM" id="SSF56300">
    <property type="entry name" value="Metallo-dependent phosphatases"/>
    <property type="match status" value="1"/>
</dbReference>
<dbReference type="InterPro" id="IPR004843">
    <property type="entry name" value="Calcineurin-like_PHP"/>
</dbReference>
<dbReference type="InterPro" id="IPR029052">
    <property type="entry name" value="Metallo-depent_PP-like"/>
</dbReference>
<dbReference type="GO" id="GO:0016787">
    <property type="term" value="F:hydrolase activity"/>
    <property type="evidence" value="ECO:0007669"/>
    <property type="project" value="InterPro"/>
</dbReference>
<dbReference type="EMBL" id="FTOR01000010">
    <property type="protein sequence ID" value="SIT31112.1"/>
    <property type="molecule type" value="Genomic_DNA"/>
</dbReference>
<dbReference type="RefSeq" id="WP_076381667.1">
    <property type="nucleotide sequence ID" value="NZ_AP017422.1"/>
</dbReference>